<keyword evidence="2" id="KW-1185">Reference proteome</keyword>
<protein>
    <submittedName>
        <fullName evidence="1">Uncharacterized protein</fullName>
    </submittedName>
</protein>
<evidence type="ECO:0000313" key="2">
    <source>
        <dbReference type="Proteomes" id="UP000197535"/>
    </source>
</evidence>
<evidence type="ECO:0000313" key="1">
    <source>
        <dbReference type="EMBL" id="OWW18631.1"/>
    </source>
</evidence>
<reference evidence="1 2" key="1">
    <citation type="submission" date="2016-02" db="EMBL/GenBank/DDBJ databases">
        <authorList>
            <person name="Wen L."/>
            <person name="He K."/>
            <person name="Yang H."/>
        </authorList>
    </citation>
    <scope>NUCLEOTIDE SEQUENCE [LARGE SCALE GENOMIC DNA]</scope>
    <source>
        <strain evidence="1 2">TSA40</strain>
    </source>
</reference>
<dbReference type="AlphaFoldDB" id="A0A254T7K2"/>
<dbReference type="EMBL" id="LSTO01000002">
    <property type="protein sequence ID" value="OWW18631.1"/>
    <property type="molecule type" value="Genomic_DNA"/>
</dbReference>
<proteinExistence type="predicted"/>
<comment type="caution">
    <text evidence="1">The sequence shown here is derived from an EMBL/GenBank/DDBJ whole genome shotgun (WGS) entry which is preliminary data.</text>
</comment>
<dbReference type="OrthoDB" id="8721616at2"/>
<sequence length="95" mass="10652">MTTNENFSLDRVRNLVAAMEQELASAPADRPDVLVLRDEIAHLKQLLASDDQHGEVKEKLHTVRGTLQDMTARVESEVLKDSRYIAEIGRILGLV</sequence>
<name>A0A254T7K2_9BURK</name>
<organism evidence="1 2">
    <name type="scientific">Noviherbaspirillum denitrificans</name>
    <dbReference type="NCBI Taxonomy" id="1968433"/>
    <lineage>
        <taxon>Bacteria</taxon>
        <taxon>Pseudomonadati</taxon>
        <taxon>Pseudomonadota</taxon>
        <taxon>Betaproteobacteria</taxon>
        <taxon>Burkholderiales</taxon>
        <taxon>Oxalobacteraceae</taxon>
        <taxon>Noviherbaspirillum</taxon>
    </lineage>
</organism>
<dbReference type="RefSeq" id="WP_088710038.1">
    <property type="nucleotide sequence ID" value="NZ_LSTO01000002.1"/>
</dbReference>
<accession>A0A254T7K2</accession>
<gene>
    <name evidence="1" type="ORF">AYR66_03315</name>
</gene>
<dbReference type="Proteomes" id="UP000197535">
    <property type="component" value="Unassembled WGS sequence"/>
</dbReference>